<keyword evidence="42" id="KW-0407">Ion channel</keyword>
<evidence type="ECO:0000256" key="32">
    <source>
        <dbReference type="ARBA" id="ARBA00022953"/>
    </source>
</evidence>
<dbReference type="Pfam" id="PF00680">
    <property type="entry name" value="RdRP_1"/>
    <property type="match status" value="1"/>
</dbReference>
<evidence type="ECO:0000256" key="1">
    <source>
        <dbReference type="ARBA" id="ARBA00002750"/>
    </source>
</evidence>
<dbReference type="GO" id="GO:0019062">
    <property type="term" value="P:virion attachment to host cell"/>
    <property type="evidence" value="ECO:0007669"/>
    <property type="project" value="UniProtKB-KW"/>
</dbReference>
<evidence type="ECO:0000256" key="46">
    <source>
        <dbReference type="SAM" id="MobiDB-lite"/>
    </source>
</evidence>
<dbReference type="PROSITE" id="PS51874">
    <property type="entry name" value="PCV_3C_PRO"/>
    <property type="match status" value="1"/>
</dbReference>
<dbReference type="Pfam" id="PF01552">
    <property type="entry name" value="Pico_P2B"/>
    <property type="match status" value="1"/>
</dbReference>
<reference evidence="50 51" key="1">
    <citation type="journal article" date="2018" name="Microbiome">
        <title>Comparative analysis of rodent and small mammal viromes to better understand the wildlife origin of emerging infectious diseases.</title>
        <authorList>
            <person name="Wu Z."/>
            <person name="Lu L."/>
            <person name="Du J."/>
            <person name="Yang L."/>
            <person name="Ren X."/>
            <person name="Liu B."/>
            <person name="Jiang J."/>
            <person name="Yang J."/>
            <person name="Dong J."/>
            <person name="Sun L."/>
            <person name="Zhu Y."/>
            <person name="Li Y."/>
            <person name="Zheng D."/>
            <person name="Zhang C."/>
            <person name="Su H."/>
            <person name="Zheng Y."/>
            <person name="Zhou H."/>
            <person name="Zhu G."/>
            <person name="Li H."/>
            <person name="Chmura A."/>
            <person name="Yang F."/>
            <person name="Daszak P."/>
            <person name="Wang J."/>
            <person name="Liu Q."/>
            <person name="Jin Q."/>
        </authorList>
    </citation>
    <scope>NUCLEOTIDE SEQUENCE [LARGE SCALE GENOMIC DNA]</scope>
    <source>
        <strain evidence="50">RtMp-PicoV/YN2014</strain>
    </source>
</reference>
<dbReference type="InterPro" id="IPR036203">
    <property type="entry name" value="P3A_soluble_dom"/>
</dbReference>
<feature type="compositionally biased region" description="Polar residues" evidence="46">
    <location>
        <begin position="54"/>
        <end position="71"/>
    </location>
</feature>
<dbReference type="Pfam" id="PF08727">
    <property type="entry name" value="P3A"/>
    <property type="match status" value="1"/>
</dbReference>
<evidence type="ECO:0000256" key="16">
    <source>
        <dbReference type="ARBA" id="ARBA00022670"/>
    </source>
</evidence>
<dbReference type="InterPro" id="IPR014838">
    <property type="entry name" value="P3A"/>
</dbReference>
<evidence type="ECO:0000256" key="2">
    <source>
        <dbReference type="ARBA" id="ARBA00004295"/>
    </source>
</evidence>
<dbReference type="GO" id="GO:0039618">
    <property type="term" value="C:T=pseudo3 icosahedral viral capsid"/>
    <property type="evidence" value="ECO:0007669"/>
    <property type="project" value="UniProtKB-KW"/>
</dbReference>
<dbReference type="Gene3D" id="6.10.20.20">
    <property type="entry name" value="Poliovirus 3A protein-like"/>
    <property type="match status" value="1"/>
</dbReference>
<evidence type="ECO:0000256" key="18">
    <source>
        <dbReference type="ARBA" id="ARBA00022695"/>
    </source>
</evidence>
<evidence type="ECO:0000313" key="51">
    <source>
        <dbReference type="Proteomes" id="UP000297190"/>
    </source>
</evidence>
<name>A0A2H4RDT0_9PICO</name>
<evidence type="ECO:0000256" key="27">
    <source>
        <dbReference type="ARBA" id="ARBA00022840"/>
    </source>
</evidence>
<dbReference type="InterPro" id="IPR043128">
    <property type="entry name" value="Rev_trsase/Diguanyl_cyclase"/>
</dbReference>
<protein>
    <recommendedName>
        <fullName evidence="7">Genome polyprotein</fullName>
    </recommendedName>
</protein>
<dbReference type="EMBL" id="KY432926">
    <property type="protein sequence ID" value="ATY47694.1"/>
    <property type="molecule type" value="Genomic_RNA"/>
</dbReference>
<dbReference type="InterPro" id="IPR027417">
    <property type="entry name" value="P-loop_NTPase"/>
</dbReference>
<dbReference type="InterPro" id="IPR044067">
    <property type="entry name" value="PCV_3C_PRO"/>
</dbReference>
<evidence type="ECO:0000256" key="28">
    <source>
        <dbReference type="ARBA" id="ARBA00022842"/>
    </source>
</evidence>
<evidence type="ECO:0000256" key="31">
    <source>
        <dbReference type="ARBA" id="ARBA00022884"/>
    </source>
</evidence>
<dbReference type="GO" id="GO:0044162">
    <property type="term" value="C:host cell cytoplasmic vesicle membrane"/>
    <property type="evidence" value="ECO:0007669"/>
    <property type="project" value="UniProtKB-SubCell"/>
</dbReference>
<evidence type="ECO:0000256" key="33">
    <source>
        <dbReference type="ARBA" id="ARBA00022995"/>
    </source>
</evidence>
<keyword evidence="33" id="KW-1190">Host gene expression shutoff by virus</keyword>
<evidence type="ECO:0000256" key="30">
    <source>
        <dbReference type="ARBA" id="ARBA00022870"/>
    </source>
</evidence>
<keyword evidence="11" id="KW-0191">Covalent protein-RNA linkage</keyword>
<dbReference type="Gene3D" id="3.30.70.270">
    <property type="match status" value="1"/>
</dbReference>
<keyword evidence="40" id="KW-0449">Lipoprotein</keyword>
<dbReference type="Pfam" id="PF00548">
    <property type="entry name" value="Peptidase_C3"/>
    <property type="match status" value="1"/>
</dbReference>
<keyword evidence="13" id="KW-0167">Capsid protein</keyword>
<dbReference type="InterPro" id="IPR001205">
    <property type="entry name" value="RNA-dir_pol_C"/>
</dbReference>
<evidence type="ECO:0000256" key="35">
    <source>
        <dbReference type="ARBA" id="ARBA00023065"/>
    </source>
</evidence>
<comment type="subunit">
    <text evidence="6">Interacts with capsid protein VP1 and capsid protein VP3 to form heterotrimeric protomers.</text>
</comment>
<keyword evidence="39" id="KW-1172">Pore-mediated penetration of viral genome into host cell</keyword>
<dbReference type="GO" id="GO:0004197">
    <property type="term" value="F:cysteine-type endopeptidase activity"/>
    <property type="evidence" value="ECO:0007669"/>
    <property type="project" value="InterPro"/>
</dbReference>
<keyword evidence="38" id="KW-1262">Eukaryotic host gene expression shutoff by virus</keyword>
<keyword evidence="29" id="KW-0946">Virion</keyword>
<keyword evidence="14" id="KW-0945">Host-virus interaction</keyword>
<dbReference type="Gene3D" id="1.20.960.20">
    <property type="match status" value="1"/>
</dbReference>
<keyword evidence="22" id="KW-0378">Hydrolase</keyword>
<evidence type="ECO:0000256" key="5">
    <source>
        <dbReference type="ARBA" id="ARBA00011124"/>
    </source>
</evidence>
<evidence type="ECO:0000256" key="22">
    <source>
        <dbReference type="ARBA" id="ARBA00022801"/>
    </source>
</evidence>
<feature type="domain" description="Peptidase C3" evidence="49">
    <location>
        <begin position="1665"/>
        <end position="1842"/>
    </location>
</feature>
<dbReference type="InterPro" id="IPR029053">
    <property type="entry name" value="Viral_coat"/>
</dbReference>
<dbReference type="GO" id="GO:0003723">
    <property type="term" value="F:RNA binding"/>
    <property type="evidence" value="ECO:0007669"/>
    <property type="project" value="UniProtKB-KW"/>
</dbReference>
<keyword evidence="32" id="KW-0693">Viral RNA replication</keyword>
<dbReference type="SUPFAM" id="SSF50494">
    <property type="entry name" value="Trypsin-like serine proteases"/>
    <property type="match status" value="2"/>
</dbReference>
<dbReference type="InterPro" id="IPR002527">
    <property type="entry name" value="Pico_P2B"/>
</dbReference>
<keyword evidence="26" id="KW-1193">Eukaryotic host translation shutoff by virus</keyword>
<dbReference type="InterPro" id="IPR043502">
    <property type="entry name" value="DNA/RNA_pol_sf"/>
</dbReference>
<dbReference type="GO" id="GO:0015267">
    <property type="term" value="F:channel activity"/>
    <property type="evidence" value="ECO:0007669"/>
    <property type="project" value="UniProtKB-KW"/>
</dbReference>
<dbReference type="InterPro" id="IPR043504">
    <property type="entry name" value="Peptidase_S1_PA_chymotrypsin"/>
</dbReference>
<keyword evidence="51" id="KW-1185">Reference proteome</keyword>
<keyword evidence="27" id="KW-0067">ATP-binding</keyword>
<keyword evidence="36" id="KW-0472">Membrane</keyword>
<evidence type="ECO:0000256" key="6">
    <source>
        <dbReference type="ARBA" id="ARBA00011474"/>
    </source>
</evidence>
<dbReference type="GO" id="GO:0006351">
    <property type="term" value="P:DNA-templated transcription"/>
    <property type="evidence" value="ECO:0007669"/>
    <property type="project" value="InterPro"/>
</dbReference>
<dbReference type="Gene3D" id="4.10.880.10">
    <property type="entry name" value="Poliovirus 3D polymerase Domain 1 (Nucleotidyltransferase)"/>
    <property type="match status" value="1"/>
</dbReference>
<dbReference type="InterPro" id="IPR033703">
    <property type="entry name" value="Rhv-like"/>
</dbReference>
<evidence type="ECO:0000256" key="3">
    <source>
        <dbReference type="ARBA" id="ARBA00004328"/>
    </source>
</evidence>
<evidence type="ECO:0000256" key="36">
    <source>
        <dbReference type="ARBA" id="ARBA00023136"/>
    </source>
</evidence>
<evidence type="ECO:0000256" key="40">
    <source>
        <dbReference type="ARBA" id="ARBA00023288"/>
    </source>
</evidence>
<evidence type="ECO:0000256" key="19">
    <source>
        <dbReference type="ARBA" id="ARBA00022706"/>
    </source>
</evidence>
<evidence type="ECO:0000256" key="42">
    <source>
        <dbReference type="ARBA" id="ARBA00023303"/>
    </source>
</evidence>
<dbReference type="InterPro" id="IPR000199">
    <property type="entry name" value="Peptidase_C3A/C3B_picornavir"/>
</dbReference>
<evidence type="ECO:0000256" key="43">
    <source>
        <dbReference type="ARBA" id="ARBA00045131"/>
    </source>
</evidence>
<feature type="domain" description="RdRp catalytic" evidence="47">
    <location>
        <begin position="2077"/>
        <end position="2191"/>
    </location>
</feature>
<dbReference type="GO" id="GO:0003724">
    <property type="term" value="F:RNA helicase activity"/>
    <property type="evidence" value="ECO:0007669"/>
    <property type="project" value="InterPro"/>
</dbReference>
<evidence type="ECO:0000256" key="45">
    <source>
        <dbReference type="ARBA" id="ARBA00045749"/>
    </source>
</evidence>
<evidence type="ECO:0000256" key="12">
    <source>
        <dbReference type="ARBA" id="ARBA00022553"/>
    </source>
</evidence>
<dbReference type="GO" id="GO:0034220">
    <property type="term" value="P:monoatomic ion transmembrane transport"/>
    <property type="evidence" value="ECO:0007669"/>
    <property type="project" value="UniProtKB-KW"/>
</dbReference>
<dbReference type="Gene3D" id="2.40.10.10">
    <property type="entry name" value="Trypsin-like serine proteases"/>
    <property type="match status" value="3"/>
</dbReference>
<dbReference type="GeneID" id="65099739"/>
<dbReference type="SUPFAM" id="SSF52540">
    <property type="entry name" value="P-loop containing nucleoside triphosphate hydrolases"/>
    <property type="match status" value="1"/>
</dbReference>
<keyword evidence="30" id="KW-1043">Host membrane</keyword>
<evidence type="ECO:0000256" key="20">
    <source>
        <dbReference type="ARBA" id="ARBA00022707"/>
    </source>
</evidence>
<evidence type="ECO:0000256" key="10">
    <source>
        <dbReference type="ARBA" id="ARBA00022488"/>
    </source>
</evidence>
<dbReference type="SUPFAM" id="SSF56672">
    <property type="entry name" value="DNA/RNA polymerases"/>
    <property type="match status" value="1"/>
</dbReference>
<dbReference type="GO" id="GO:0017111">
    <property type="term" value="F:ribonucleoside triphosphate phosphatase activity"/>
    <property type="evidence" value="ECO:0007669"/>
    <property type="project" value="InterPro"/>
</dbReference>
<dbReference type="InterPro" id="IPR009003">
    <property type="entry name" value="Peptidase_S1_PA"/>
</dbReference>
<dbReference type="GO" id="GO:0005524">
    <property type="term" value="F:ATP binding"/>
    <property type="evidence" value="ECO:0007669"/>
    <property type="project" value="UniProtKB-KW"/>
</dbReference>
<evidence type="ECO:0000256" key="41">
    <source>
        <dbReference type="ARBA" id="ARBA00023296"/>
    </source>
</evidence>
<dbReference type="InterPro" id="IPR000605">
    <property type="entry name" value="Helicase_SF3_ssDNA/RNA_vir"/>
</dbReference>
<keyword evidence="24" id="KW-0347">Helicase</keyword>
<evidence type="ECO:0000256" key="14">
    <source>
        <dbReference type="ARBA" id="ARBA00022581"/>
    </source>
</evidence>
<dbReference type="RefSeq" id="YP_010084727.1">
    <property type="nucleotide sequence ID" value="NC_055156.1"/>
</dbReference>
<evidence type="ECO:0000313" key="50">
    <source>
        <dbReference type="EMBL" id="ATY47694.1"/>
    </source>
</evidence>
<keyword evidence="19" id="KW-1143">T=pseudo3 icosahedral capsid protein</keyword>
<dbReference type="GO" id="GO:0003968">
    <property type="term" value="F:RNA-directed RNA polymerase activity"/>
    <property type="evidence" value="ECO:0007669"/>
    <property type="project" value="UniProtKB-KW"/>
</dbReference>
<comment type="function">
    <text evidence="43">Forms an icosahedral capsid of pseudo T=3 symmetry with capsid proteins VP2 and VP3. The capsid is 300 Angstroms in diameter, composed of 60 copies of each capsid protein and enclosing the viral positive strand RNA genome.</text>
</comment>
<evidence type="ECO:0000256" key="11">
    <source>
        <dbReference type="ARBA" id="ARBA00022520"/>
    </source>
</evidence>
<dbReference type="GO" id="GO:0005198">
    <property type="term" value="F:structural molecule activity"/>
    <property type="evidence" value="ECO:0007669"/>
    <property type="project" value="InterPro"/>
</dbReference>
<dbReference type="CDD" id="cd00205">
    <property type="entry name" value="rhv_like"/>
    <property type="match status" value="3"/>
</dbReference>
<evidence type="ECO:0000256" key="38">
    <source>
        <dbReference type="ARBA" id="ARBA00023247"/>
    </source>
</evidence>
<feature type="region of interest" description="Disordered" evidence="46">
    <location>
        <begin position="48"/>
        <end position="71"/>
    </location>
</feature>
<dbReference type="SUPFAM" id="SSF88633">
    <property type="entry name" value="Positive stranded ssRNA viruses"/>
    <property type="match status" value="2"/>
</dbReference>
<evidence type="ECO:0000256" key="24">
    <source>
        <dbReference type="ARBA" id="ARBA00022806"/>
    </source>
</evidence>
<keyword evidence="17" id="KW-0808">Transferase</keyword>
<proteinExistence type="inferred from homology"/>
<keyword evidence="15" id="KW-1162">Viral penetration into host cytoplasm</keyword>
<evidence type="ECO:0000256" key="25">
    <source>
        <dbReference type="ARBA" id="ARBA00022807"/>
    </source>
</evidence>
<evidence type="ECO:0000256" key="34">
    <source>
        <dbReference type="ARBA" id="ARBA00023039"/>
    </source>
</evidence>
<evidence type="ECO:0000256" key="4">
    <source>
        <dbReference type="ARBA" id="ARBA00008303"/>
    </source>
</evidence>
<dbReference type="GO" id="GO:0039694">
    <property type="term" value="P:viral RNA genome replication"/>
    <property type="evidence" value="ECO:0007669"/>
    <property type="project" value="InterPro"/>
</dbReference>
<organism evidence="50 51">
    <name type="scientific">Rabovirus B1</name>
    <dbReference type="NCBI Taxonomy" id="2682608"/>
    <lineage>
        <taxon>Viruses</taxon>
        <taxon>Riboviria</taxon>
        <taxon>Orthornavirae</taxon>
        <taxon>Pisuviricota</taxon>
        <taxon>Pisoniviricetes</taxon>
        <taxon>Picornavirales</taxon>
        <taxon>Picornaviridae</taxon>
        <taxon>Ensavirinae</taxon>
        <taxon>Rabovirus</taxon>
        <taxon>Rabovirus begaschmo</taxon>
        <taxon>Rabovirus B</taxon>
    </lineage>
</organism>
<comment type="subcellular location">
    <subcellularLocation>
        <location evidence="2">Host cytoplasmic vesicle membrane</location>
        <topology evidence="2">Peripheral membrane protein</topology>
        <orientation evidence="2">Cytoplasmic side</orientation>
    </subcellularLocation>
    <subcellularLocation>
        <location evidence="3">Virion</location>
    </subcellularLocation>
</comment>
<keyword evidence="41" id="KW-1160">Virus entry into host cell</keyword>
<keyword evidence="28" id="KW-0460">Magnesium</keyword>
<dbReference type="KEGG" id="vg:65099739"/>
<comment type="subunit">
    <text evidence="5">Interacts with RNA-directed RNA polymerase.</text>
</comment>
<evidence type="ECO:0000256" key="15">
    <source>
        <dbReference type="ARBA" id="ARBA00022595"/>
    </source>
</evidence>
<keyword evidence="12" id="KW-0597">Phosphoprotein</keyword>
<keyword evidence="37" id="KW-1035">Host cytoplasm</keyword>
<evidence type="ECO:0000259" key="49">
    <source>
        <dbReference type="PROSITE" id="PS51874"/>
    </source>
</evidence>
<keyword evidence="25" id="KW-0788">Thiol protease</keyword>
<feature type="domain" description="SF3 helicase" evidence="48">
    <location>
        <begin position="1289"/>
        <end position="1448"/>
    </location>
</feature>
<evidence type="ECO:0000256" key="8">
    <source>
        <dbReference type="ARBA" id="ARBA00022448"/>
    </source>
</evidence>
<dbReference type="InterPro" id="IPR003138">
    <property type="entry name" value="Pico_P1A"/>
</dbReference>
<evidence type="ECO:0000256" key="21">
    <source>
        <dbReference type="ARBA" id="ARBA00022741"/>
    </source>
</evidence>
<evidence type="ECO:0000256" key="23">
    <source>
        <dbReference type="ARBA" id="ARBA00022804"/>
    </source>
</evidence>
<dbReference type="Pfam" id="PF00073">
    <property type="entry name" value="Rhv"/>
    <property type="match status" value="2"/>
</dbReference>
<comment type="function">
    <text evidence="1">Localizes the viral replication complex to the surface of membranous vesicles. Together with protein 3CD binds the Cis-Active RNA Element (CRE) which is involved in RNA synthesis initiation. Acts as a cofactor to stimulate the activity of 3D polymerase, maybe through a nucleid acid chaperone activity.</text>
</comment>
<evidence type="ECO:0000259" key="47">
    <source>
        <dbReference type="PROSITE" id="PS50507"/>
    </source>
</evidence>
<sequence length="2310" mass="257635">MMAVLSETRVSVVKFLSKEHKAIYEMFFLICNGAFLLKRRLVHRRNVKPKVTQRGASVSTPQSGNKPQENMIRGSNNHVINVNYYGSDYASAHSSATTQMDPNAFTKPVADVLSGPALKSPTVEECGYSDRIIQLTMGNSTITTQEAANAVVGYGVWPEPAPGMGEAVDRSSEPGPSVDRFYTLDSVNWTASFKGRCYRYPLCLSDYGMFGQNIRFHYLMRGGLIAHVQINATKFHQGCVLVVAIPECQFTDSSITGLDAEYDITDHWLEQYPIYQLTLFPHQFINLRTNNSATLILPYVNSSPMENAASHNYWTLAIVQVSGLTYSTGASTVVPITLSIAPVATQYNGLRAAVATAQGVIVANAPGSGQFITTIHNSGFPVYPFFEPTTPHDIPGEVVNLLQTSRIDTLVNWGTGQAPEVTKTISVNQAGGTQIFVWRMDLDETWAMTTYLARLSKFFVNYRGSIKLTFTFAGTAMQTAKILLAYTPPGNAAPTTRREAMLGTHVVWDIGLQSSATLVIPWISQSQFRYTSTTDKLSFSGYVSGWFQTSLVTPPGGTTSGKLYAMLSATDDFQFRIPTDNAFYQGLSDDVGRTLDSVEKVTEGLINMKPSENKAEAATTGESAALTATETGATGGAEATHLMETRKTVVGFSGLETDIDNFLSKHALIKKSRATYGLNVDGTKYGQALKVPITVETLQSTLALQTKYEMFTYYRFNMELTVLVMVHQGAGDVGLQQGEVTQSFNAKFQLLYCPPGLEGPPLAVGDIWNDDARWCMPTTPSVYFSSNDPPATLTIPFIGVCSTYTTFYDGYSNFDDATAEYGQFPGNGLGDIYIRPLYHPRAWQDGLLSVEYMVFARPTHIRAWIPRPILQRDVPQTQREVVHNVGPRKNHKHRAGKSHKKSYPKWCRKVAEKLPKAYDSEFQGVHLIPMDEEHAIMPYHWWKSDKILHDGLPHVAHDPLHDLVLVKFKSNYVPKLCDCTEGIATVNWALFYQSIAYQKTGWKAQEEIGSESVGDHWQEDLISAPGEIPSGWCGSPLFCKHGICGVATAASSKTSYFTHLASATVCWDYMPVEEQGPTSWFGGLAEQLGASFGNGFSTTVKNKIADVVKGVKDPTNELIKKIISWLVKAVTASVLIARSEKPLEAAACVATLLGVDMLMGTPFDWLKDKITSLLGLAEEQGPMGNFGEWVKEFNACATAAKGLEWVGEKILKFVEWIKNLIKKEEPTRKIFMEQLSHFPALMETIDKIRANRGSYKDEDVEKVAKNMECLKRGADLHGVERNFMTSQIVKYHGYVQQLVKTSTTTRVEPVAVCIHGSPGTGKSLATTLLAKLLCTYVGGKPYSLPPDPKHFDGYCGQKVVLMDDLNQNPDGEDMKLFCQMVSSTEFIPPMADLSDKGSPFKAKFVLASTNVLVLAPPTVMEPAAIHRRFFRDLDIIIEKDYKVNGKLDATAALTKCAHDACIFTKCCPLICGLAAKFKDRNTNKTYTLDEIAGQLLMEMDRRENTGDLIEALFQGPCPTQMCEDDTGHHKEDKKDEVVWLTSDWDLQSCTLLTLDEQRQKKIPCERPAPQEVVDLLKAVPHPEIIQYCEDQGWILPQPFKYNLVREKVNDTLATISAVLGILASVATLAGFIYVMYSIFADRQGPYAGNQPKQISKPVVRVQVQGPNVQYAQSLIKKSLFEVQCTNGPFTGLGLYGQWILLPRHAKPGETIILNGDGYTVLKDVVFDSQQGNLELRAIRINRPVNFPDIRQKLPEKFREEPDACLAVNSGQYKGMICPVGKVQQWGALMLGGRPTYRTCMYKYPTKTGQCGGIVCTTGKIISMHVGGDGQRGYGTILIRKYFEDLDGVGEQGHITSVQTTKNQVHMSSRTKLQPSVWHSVVPGTKEPAALRQNDPRLEVNLFEATFSKYENKEEPMEMTNNMREAVNWYISKVKPLLPDNVTDQLTLEEAAYGIENLDGLDLNTSAGFPYNIKGIKKRDILDPITRDVSRLQKCMEVYGVDLPFTTYLKDELRPLEKVRKGKTRLIECSSMNDTIRMKMTYGNLFAFYHSNPGPYTGCAVGCNPDIHWTKFRAEMDGQIVAFDYSNYDASLHVVWFECLKEILKGFGFKELRPIDHIVNSRHIYKGIEYTVEGGMPSGCSGTSIFNSIINNVIIMTCVLDVYKGINLEELRIIAYGDDVICTYPYQLDAKLLAEAGSKYGLKMTPPDKSAEFKPMTWEEVTFLKRKFRPAKHYPFLIHPEFDWQEIMESLRWTRNPAHTQEHVRSLADLVWHSGRTKYNEFCEIVRSTDVGKCCILPPYESMKRMWLDQF</sequence>
<evidence type="ECO:0000256" key="13">
    <source>
        <dbReference type="ARBA" id="ARBA00022561"/>
    </source>
</evidence>
<keyword evidence="10" id="KW-1036">Host cytoplasmic vesicle</keyword>
<evidence type="ECO:0000256" key="29">
    <source>
        <dbReference type="ARBA" id="ARBA00022844"/>
    </source>
</evidence>
<dbReference type="GO" id="GO:0039657">
    <property type="term" value="P:symbiont-mediated suppression of host gene expression"/>
    <property type="evidence" value="ECO:0007669"/>
    <property type="project" value="UniProtKB-KW"/>
</dbReference>
<keyword evidence="31" id="KW-0694">RNA-binding</keyword>
<evidence type="ECO:0000256" key="44">
    <source>
        <dbReference type="ARBA" id="ARBA00045311"/>
    </source>
</evidence>
<evidence type="ECO:0000256" key="9">
    <source>
        <dbReference type="ARBA" id="ARBA00022484"/>
    </source>
</evidence>
<dbReference type="Gene3D" id="2.60.120.20">
    <property type="match status" value="3"/>
</dbReference>
<comment type="similarity">
    <text evidence="4">Belongs to the picornaviruses polyprotein family.</text>
</comment>
<dbReference type="InterPro" id="IPR014759">
    <property type="entry name" value="Helicase_SF3_ssRNA_vir"/>
</dbReference>
<keyword evidence="35" id="KW-0406">Ion transport</keyword>
<keyword evidence="20" id="KW-0519">Myristate</keyword>
<keyword evidence="34" id="KW-1182">Viral ion channel</keyword>
<keyword evidence="18" id="KW-0548">Nucleotidyltransferase</keyword>
<evidence type="ECO:0000256" key="26">
    <source>
        <dbReference type="ARBA" id="ARBA00022809"/>
    </source>
</evidence>
<dbReference type="Pfam" id="PF22663">
    <property type="entry name" value="Rhv_5"/>
    <property type="match status" value="1"/>
</dbReference>
<dbReference type="GO" id="GO:0006508">
    <property type="term" value="P:proteolysis"/>
    <property type="evidence" value="ECO:0007669"/>
    <property type="project" value="UniProtKB-KW"/>
</dbReference>
<dbReference type="CDD" id="cd23230">
    <property type="entry name" value="Rabovirus_RdRp"/>
    <property type="match status" value="1"/>
</dbReference>
<dbReference type="InterPro" id="IPR001676">
    <property type="entry name" value="Picornavirus_capsid"/>
</dbReference>
<dbReference type="InterPro" id="IPR059138">
    <property type="entry name" value="Pico_VP1"/>
</dbReference>
<evidence type="ECO:0000256" key="7">
    <source>
        <dbReference type="ARBA" id="ARBA00020107"/>
    </source>
</evidence>
<dbReference type="PROSITE" id="PS51218">
    <property type="entry name" value="SF3_HELICASE_2"/>
    <property type="match status" value="1"/>
</dbReference>
<evidence type="ECO:0000256" key="37">
    <source>
        <dbReference type="ARBA" id="ARBA00023200"/>
    </source>
</evidence>
<dbReference type="GO" id="GO:0044694">
    <property type="term" value="P:symbiont genome entry into host cell via pore formation in plasma membrane"/>
    <property type="evidence" value="ECO:0007669"/>
    <property type="project" value="UniProtKB-KW"/>
</dbReference>
<dbReference type="Pfam" id="PF02226">
    <property type="entry name" value="Pico_P1A"/>
    <property type="match status" value="1"/>
</dbReference>
<dbReference type="PROSITE" id="PS50507">
    <property type="entry name" value="RDRP_SSRNA_POS"/>
    <property type="match status" value="1"/>
</dbReference>
<evidence type="ECO:0000256" key="17">
    <source>
        <dbReference type="ARBA" id="ARBA00022679"/>
    </source>
</evidence>
<keyword evidence="9" id="KW-0696">RNA-directed RNA polymerase</keyword>
<keyword evidence="23" id="KW-1161">Viral attachment to host cell</keyword>
<keyword evidence="21" id="KW-0547">Nucleotide-binding</keyword>
<accession>A0A2H4RDT0</accession>
<dbReference type="SUPFAM" id="SSF89043">
    <property type="entry name" value="Soluble domain of poliovirus core protein 3a"/>
    <property type="match status" value="1"/>
</dbReference>
<keyword evidence="16" id="KW-0645">Protease</keyword>
<evidence type="ECO:0000259" key="48">
    <source>
        <dbReference type="PROSITE" id="PS51218"/>
    </source>
</evidence>
<evidence type="ECO:0000256" key="39">
    <source>
        <dbReference type="ARBA" id="ARBA00023255"/>
    </source>
</evidence>
<comment type="function">
    <text evidence="44">Lies on the inner surface of the capsid shell. After binding to the host receptor, the capsid undergoes conformational changes. Capsid protein VP4 is released, Capsid protein VP1 N-terminus is externalized, and together, they shape a pore in the host membrane through which the viral genome is translocated into the host cell cytoplasm.</text>
</comment>
<dbReference type="Proteomes" id="UP000297190">
    <property type="component" value="Segment"/>
</dbReference>
<comment type="function">
    <text evidence="45">Component of immature procapsids, which is cleaved into capsid proteins VP4 and VP2 after maturation. Allows the capsid to remain inactive before the maturation step.</text>
</comment>
<keyword evidence="8" id="KW-0813">Transport</keyword>
<dbReference type="Pfam" id="PF00910">
    <property type="entry name" value="RNA_helicase"/>
    <property type="match status" value="1"/>
</dbReference>
<dbReference type="InterPro" id="IPR007094">
    <property type="entry name" value="RNA-dir_pol_PSvirus"/>
</dbReference>